<dbReference type="RefSeq" id="WP_133819628.1">
    <property type="nucleotide sequence ID" value="NZ_SNZH01000010.1"/>
</dbReference>
<dbReference type="Proteomes" id="UP000295293">
    <property type="component" value="Unassembled WGS sequence"/>
</dbReference>
<dbReference type="SUPFAM" id="SSF54427">
    <property type="entry name" value="NTF2-like"/>
    <property type="match status" value="1"/>
</dbReference>
<proteinExistence type="predicted"/>
<reference evidence="2 3" key="1">
    <citation type="submission" date="2019-03" db="EMBL/GenBank/DDBJ databases">
        <title>Genomic Encyclopedia of Type Strains, Phase IV (KMG-IV): sequencing the most valuable type-strain genomes for metagenomic binning, comparative biology and taxonomic classification.</title>
        <authorList>
            <person name="Goeker M."/>
        </authorList>
    </citation>
    <scope>NUCLEOTIDE SEQUENCE [LARGE SCALE GENOMIC DNA]</scope>
    <source>
        <strain evidence="2 3">DSM 21667</strain>
    </source>
</reference>
<gene>
    <name evidence="2" type="ORF">DFR29_11023</name>
</gene>
<sequence length="167" mass="18602">MYQPLRRISAVCAVVLACTAAAQASAANTAEAAIRQVVRQFQEGIRAKDGAALRSLFLAKDNSWLRVATTAEWQYLRSRRADAAKVEAGSYENFVREIVDDSESVEERFSNIHIHTNGTVASVHFDFVFIAGERTTNQGQEAWHLVNTEQGWKISSVIYSAERPAQR</sequence>
<dbReference type="AlphaFoldDB" id="A0A4R6YT87"/>
<dbReference type="InterPro" id="IPR032710">
    <property type="entry name" value="NTF2-like_dom_sf"/>
</dbReference>
<feature type="signal peptide" evidence="1">
    <location>
        <begin position="1"/>
        <end position="26"/>
    </location>
</feature>
<name>A0A4R6YT87_9GAMM</name>
<protein>
    <submittedName>
        <fullName evidence="2">SnoaL-like protein</fullName>
    </submittedName>
</protein>
<dbReference type="Gene3D" id="3.10.450.50">
    <property type="match status" value="1"/>
</dbReference>
<dbReference type="EMBL" id="SNZH01000010">
    <property type="protein sequence ID" value="TDR41541.1"/>
    <property type="molecule type" value="Genomic_DNA"/>
</dbReference>
<dbReference type="PROSITE" id="PS51257">
    <property type="entry name" value="PROKAR_LIPOPROTEIN"/>
    <property type="match status" value="1"/>
</dbReference>
<accession>A0A4R6YT87</accession>
<dbReference type="OrthoDB" id="118519at2"/>
<keyword evidence="3" id="KW-1185">Reference proteome</keyword>
<evidence type="ECO:0000256" key="1">
    <source>
        <dbReference type="SAM" id="SignalP"/>
    </source>
</evidence>
<evidence type="ECO:0000313" key="3">
    <source>
        <dbReference type="Proteomes" id="UP000295293"/>
    </source>
</evidence>
<evidence type="ECO:0000313" key="2">
    <source>
        <dbReference type="EMBL" id="TDR41541.1"/>
    </source>
</evidence>
<organism evidence="2 3">
    <name type="scientific">Tahibacter aquaticus</name>
    <dbReference type="NCBI Taxonomy" id="520092"/>
    <lineage>
        <taxon>Bacteria</taxon>
        <taxon>Pseudomonadati</taxon>
        <taxon>Pseudomonadota</taxon>
        <taxon>Gammaproteobacteria</taxon>
        <taxon>Lysobacterales</taxon>
        <taxon>Rhodanobacteraceae</taxon>
        <taxon>Tahibacter</taxon>
    </lineage>
</organism>
<feature type="chain" id="PRO_5020615760" evidence="1">
    <location>
        <begin position="27"/>
        <end position="167"/>
    </location>
</feature>
<comment type="caution">
    <text evidence="2">The sequence shown here is derived from an EMBL/GenBank/DDBJ whole genome shotgun (WGS) entry which is preliminary data.</text>
</comment>
<keyword evidence="1" id="KW-0732">Signal</keyword>